<dbReference type="Pfam" id="PF07818">
    <property type="entry name" value="HCNGP"/>
    <property type="match status" value="1"/>
</dbReference>
<reference evidence="2" key="2">
    <citation type="journal article" date="2019" name="IMA Fungus">
        <title>Genome sequencing and comparison of five Tilletia species to identify candidate genes for the detection of regulated species infecting wheat.</title>
        <authorList>
            <person name="Nguyen H.D.T."/>
            <person name="Sultana T."/>
            <person name="Kesanakurti P."/>
            <person name="Hambleton S."/>
        </authorList>
    </citation>
    <scope>NUCLEOTIDE SEQUENCE</scope>
    <source>
        <strain evidence="2">DAOMC 236426</strain>
    </source>
</reference>
<dbReference type="GO" id="GO:0006355">
    <property type="term" value="P:regulation of DNA-templated transcription"/>
    <property type="evidence" value="ECO:0007669"/>
    <property type="project" value="InterPro"/>
</dbReference>
<evidence type="ECO:0000256" key="1">
    <source>
        <dbReference type="SAM" id="MobiDB-lite"/>
    </source>
</evidence>
<feature type="compositionally biased region" description="Basic and acidic residues" evidence="1">
    <location>
        <begin position="123"/>
        <end position="142"/>
    </location>
</feature>
<feature type="compositionally biased region" description="Basic and acidic residues" evidence="1">
    <location>
        <begin position="308"/>
        <end position="350"/>
    </location>
</feature>
<dbReference type="GO" id="GO:0005634">
    <property type="term" value="C:nucleus"/>
    <property type="evidence" value="ECO:0007669"/>
    <property type="project" value="TreeGrafter"/>
</dbReference>
<feature type="region of interest" description="Disordered" evidence="1">
    <location>
        <begin position="262"/>
        <end position="359"/>
    </location>
</feature>
<feature type="compositionally biased region" description="Low complexity" evidence="1">
    <location>
        <begin position="283"/>
        <end position="292"/>
    </location>
</feature>
<organism evidence="2 3">
    <name type="scientific">Tilletia controversa</name>
    <name type="common">dwarf bunt fungus</name>
    <dbReference type="NCBI Taxonomy" id="13291"/>
    <lineage>
        <taxon>Eukaryota</taxon>
        <taxon>Fungi</taxon>
        <taxon>Dikarya</taxon>
        <taxon>Basidiomycota</taxon>
        <taxon>Ustilaginomycotina</taxon>
        <taxon>Exobasidiomycetes</taxon>
        <taxon>Tilletiales</taxon>
        <taxon>Tilletiaceae</taxon>
        <taxon>Tilletia</taxon>
    </lineage>
</organism>
<protein>
    <submittedName>
        <fullName evidence="2">Uncharacterized protein</fullName>
    </submittedName>
</protein>
<feature type="compositionally biased region" description="Low complexity" evidence="1">
    <location>
        <begin position="89"/>
        <end position="121"/>
    </location>
</feature>
<dbReference type="PANTHER" id="PTHR13464">
    <property type="entry name" value="TRANSCRIPTIONAL REGULATOR PROTEIN HCNGP"/>
    <property type="match status" value="1"/>
</dbReference>
<evidence type="ECO:0000313" key="2">
    <source>
        <dbReference type="EMBL" id="KAE8248179.1"/>
    </source>
</evidence>
<accession>A0A8X7MUS8</accession>
<dbReference type="InterPro" id="IPR012479">
    <property type="entry name" value="SAP30BP"/>
</dbReference>
<dbReference type="PANTHER" id="PTHR13464:SF0">
    <property type="entry name" value="SAP30-BINDING PROTEIN"/>
    <property type="match status" value="1"/>
</dbReference>
<keyword evidence="3" id="KW-1185">Reference proteome</keyword>
<name>A0A8X7MUS8_9BASI</name>
<dbReference type="Proteomes" id="UP000077684">
    <property type="component" value="Unassembled WGS sequence"/>
</dbReference>
<comment type="caution">
    <text evidence="2">The sequence shown here is derived from an EMBL/GenBank/DDBJ whole genome shotgun (WGS) entry which is preliminary data.</text>
</comment>
<feature type="compositionally biased region" description="Low complexity" evidence="1">
    <location>
        <begin position="41"/>
        <end position="51"/>
    </location>
</feature>
<reference evidence="2" key="1">
    <citation type="submission" date="2016-04" db="EMBL/GenBank/DDBJ databases">
        <authorList>
            <person name="Nguyen H.D."/>
            <person name="Samba Siva P."/>
            <person name="Cullis J."/>
            <person name="Levesque C.A."/>
            <person name="Hambleton S."/>
        </authorList>
    </citation>
    <scope>NUCLEOTIDE SEQUENCE</scope>
    <source>
        <strain evidence="2">DAOMC 236426</strain>
    </source>
</reference>
<sequence>MNALVLYSDDEGEHDAPRTAVPATAMTSRTAPSPAKTVPSGTATGVGATAASKNMRAASHLLKSGSSSGSPLAVRQRAPLPPSGSSKLAESTSAASGLGSASAGPSVSASRSYDGSSASASVPHERSPVAGSKGKERARENEMLSAGQYAAAYRSACRPAPRADGNKEWGLPSVPQEGADPELEARLANFHRLKASGTHFNSSLMRSQAFHNPHIYAKLVSFVDIEETGSNYKLLIRPGAWDSHDAELLKLGDARTISEVQKRMTEEKQAAQGPGKRSQIAFTAAASSTSATRGAEGRHRPSSSSTAKSRDQHQSSRDRHKDRERDYYPREREKDREQDRDRLREKDVARAKHRSQAHR</sequence>
<evidence type="ECO:0000313" key="3">
    <source>
        <dbReference type="Proteomes" id="UP000077684"/>
    </source>
</evidence>
<dbReference type="EMBL" id="LWDE02000380">
    <property type="protein sequence ID" value="KAE8248179.1"/>
    <property type="molecule type" value="Genomic_DNA"/>
</dbReference>
<gene>
    <name evidence="2" type="ORF">A4X06_0g3902</name>
</gene>
<proteinExistence type="predicted"/>
<dbReference type="AlphaFoldDB" id="A0A8X7MUS8"/>
<feature type="region of interest" description="Disordered" evidence="1">
    <location>
        <begin position="1"/>
        <end position="142"/>
    </location>
</feature>